<proteinExistence type="predicted"/>
<dbReference type="Pfam" id="PF03478">
    <property type="entry name" value="Beta-prop_KIB1-4"/>
    <property type="match status" value="1"/>
</dbReference>
<dbReference type="PANTHER" id="PTHR33165">
    <property type="entry name" value="F-BOX DOMAIN CONTAINING PROTEIN-LIKE-RELATED"/>
    <property type="match status" value="1"/>
</dbReference>
<protein>
    <recommendedName>
        <fullName evidence="1">KIB1-4 beta-propeller domain-containing protein</fullName>
    </recommendedName>
</protein>
<reference evidence="2 3" key="2">
    <citation type="submission" date="2024-10" db="EMBL/GenBank/DDBJ databases">
        <authorList>
            <person name="Ryan C."/>
        </authorList>
    </citation>
    <scope>NUCLEOTIDE SEQUENCE [LARGE SCALE GENOMIC DNA]</scope>
</reference>
<gene>
    <name evidence="2" type="ORF">URODEC1_LOCUS39799</name>
</gene>
<evidence type="ECO:0000259" key="1">
    <source>
        <dbReference type="Pfam" id="PF03478"/>
    </source>
</evidence>
<evidence type="ECO:0000313" key="2">
    <source>
        <dbReference type="EMBL" id="CAL4952877.1"/>
    </source>
</evidence>
<accession>A0ABC8Z1M8</accession>
<dbReference type="InterPro" id="IPR005174">
    <property type="entry name" value="KIB1-4_b-propeller"/>
</dbReference>
<feature type="domain" description="KIB1-4 beta-propeller" evidence="1">
    <location>
        <begin position="105"/>
        <end position="362"/>
    </location>
</feature>
<sequence>MPRDGKRRRRLAPRVAAAAVTESSSAWGSLHEDLVQLIAWRVLDTGDLRDYVRLRAACAHWSSSTASPRGRGVRDPRFHPRRWMMFPEGHGLFPGHPNLAGHVRFLNLSTGALVRAHLPAFFHGFAHVALDSADGLLVLYRARDTAVLLLHPFTGDVAELPPLASLFPRAEPRWYWQRVGESAWLATALWRVSGSCVSISAAGDITVMLALSSSSRNQLLLVYATAGDRQWNSAAGDEFRGLWRWVASQGKLYATRYLESSGGDVGRAGVYRIDPPRAEGSPSLEKIAEFPPEASSFRLVECGIELMLVGDTGTRMVIYRLDELVAGKIAPVTSIGGHALFLGERSICVMSTNFPSILGNSIIRWLDRLEVDELRDNGIDMEARELVAQYDMVNGAWSRAIDGHITRPGPSPSSLIRHIYTCCFQFYW</sequence>
<dbReference type="Proteomes" id="UP001497457">
    <property type="component" value="Chromosome 18b"/>
</dbReference>
<name>A0ABC8Z1M8_9POAL</name>
<organism evidence="2 3">
    <name type="scientific">Urochloa decumbens</name>
    <dbReference type="NCBI Taxonomy" id="240449"/>
    <lineage>
        <taxon>Eukaryota</taxon>
        <taxon>Viridiplantae</taxon>
        <taxon>Streptophyta</taxon>
        <taxon>Embryophyta</taxon>
        <taxon>Tracheophyta</taxon>
        <taxon>Spermatophyta</taxon>
        <taxon>Magnoliopsida</taxon>
        <taxon>Liliopsida</taxon>
        <taxon>Poales</taxon>
        <taxon>Poaceae</taxon>
        <taxon>PACMAD clade</taxon>
        <taxon>Panicoideae</taxon>
        <taxon>Panicodae</taxon>
        <taxon>Paniceae</taxon>
        <taxon>Melinidinae</taxon>
        <taxon>Urochloa</taxon>
    </lineage>
</organism>
<dbReference type="EMBL" id="OZ075128">
    <property type="protein sequence ID" value="CAL4952877.1"/>
    <property type="molecule type" value="Genomic_DNA"/>
</dbReference>
<reference evidence="3" key="1">
    <citation type="submission" date="2024-06" db="EMBL/GenBank/DDBJ databases">
        <authorList>
            <person name="Ryan C."/>
        </authorList>
    </citation>
    <scope>NUCLEOTIDE SEQUENCE [LARGE SCALE GENOMIC DNA]</scope>
</reference>
<keyword evidence="3" id="KW-1185">Reference proteome</keyword>
<dbReference type="PANTHER" id="PTHR33165:SF106">
    <property type="entry name" value="EXPRESSED PROTEIN"/>
    <property type="match status" value="1"/>
</dbReference>
<evidence type="ECO:0000313" key="3">
    <source>
        <dbReference type="Proteomes" id="UP001497457"/>
    </source>
</evidence>
<dbReference type="AlphaFoldDB" id="A0ABC8Z1M8"/>